<reference evidence="2" key="1">
    <citation type="submission" date="2016-06" db="EMBL/GenBank/DDBJ databases">
        <authorList>
            <person name="Varghese N."/>
            <person name="Submissions Spin"/>
        </authorList>
    </citation>
    <scope>NUCLEOTIDE SEQUENCE [LARGE SCALE GENOMIC DNA]</scope>
    <source>
        <strain evidence="2">DSM 43817</strain>
    </source>
</reference>
<gene>
    <name evidence="1" type="ORF">GA0074692_6860</name>
</gene>
<dbReference type="STRING" id="145854.GA0074692_6860"/>
<protein>
    <submittedName>
        <fullName evidence="1">Uncharacterized protein</fullName>
    </submittedName>
</protein>
<name>A0A1C6TPB8_9ACTN</name>
<sequence length="186" mass="19820">MPVVPETKPAWANGIDALNSTNLNAYVRDPLRFLMRKPAAKVRQSVTQSFTSGTWTAVLFGVEDFDTDLDGIGGHSTSSSTSRYTARYPGLYLCGGGISWANNTTGRRGVRWAVNGSSVLGTEVLIQSTAGANVNSVVARTTLIYLDIGDYVELYAMQDSGAALGTAVTADNQPAMSVTWDRMVAS</sequence>
<dbReference type="RefSeq" id="WP_091654747.1">
    <property type="nucleotide sequence ID" value="NZ_FMHW01000004.1"/>
</dbReference>
<evidence type="ECO:0000313" key="1">
    <source>
        <dbReference type="EMBL" id="SCL43395.1"/>
    </source>
</evidence>
<dbReference type="OrthoDB" id="3469224at2"/>
<evidence type="ECO:0000313" key="2">
    <source>
        <dbReference type="Proteomes" id="UP000198959"/>
    </source>
</evidence>
<proteinExistence type="predicted"/>
<dbReference type="AlphaFoldDB" id="A0A1C6TPB8"/>
<dbReference type="SUPFAM" id="SSF49842">
    <property type="entry name" value="TNF-like"/>
    <property type="match status" value="1"/>
</dbReference>
<dbReference type="Proteomes" id="UP000198959">
    <property type="component" value="Unassembled WGS sequence"/>
</dbReference>
<dbReference type="InterPro" id="IPR008983">
    <property type="entry name" value="Tumour_necrosis_fac-like_dom"/>
</dbReference>
<dbReference type="EMBL" id="FMHW01000004">
    <property type="protein sequence ID" value="SCL43395.1"/>
    <property type="molecule type" value="Genomic_DNA"/>
</dbReference>
<dbReference type="Gene3D" id="2.60.120.40">
    <property type="match status" value="1"/>
</dbReference>
<keyword evidence="2" id="KW-1185">Reference proteome</keyword>
<organism evidence="1 2">
    <name type="scientific">Micromonospora pallida</name>
    <dbReference type="NCBI Taxonomy" id="145854"/>
    <lineage>
        <taxon>Bacteria</taxon>
        <taxon>Bacillati</taxon>
        <taxon>Actinomycetota</taxon>
        <taxon>Actinomycetes</taxon>
        <taxon>Micromonosporales</taxon>
        <taxon>Micromonosporaceae</taxon>
        <taxon>Micromonospora</taxon>
    </lineage>
</organism>
<accession>A0A1C6TPB8</accession>